<dbReference type="PANTHER" id="PTHR37694">
    <property type="entry name" value="SLR8022 PROTEIN"/>
    <property type="match status" value="1"/>
</dbReference>
<keyword evidence="3" id="KW-1185">Reference proteome</keyword>
<feature type="domain" description="Cupin type-2" evidence="1">
    <location>
        <begin position="32"/>
        <end position="100"/>
    </location>
</feature>
<evidence type="ECO:0000259" key="1">
    <source>
        <dbReference type="Pfam" id="PF07883"/>
    </source>
</evidence>
<dbReference type="KEGG" id="pll:I858_014405"/>
<dbReference type="PANTHER" id="PTHR37694:SF1">
    <property type="entry name" value="SLR8022 PROTEIN"/>
    <property type="match status" value="1"/>
</dbReference>
<accession>A0A1B1S4Q2</accession>
<proteinExistence type="predicted"/>
<dbReference type="Gene3D" id="2.60.120.10">
    <property type="entry name" value="Jelly Rolls"/>
    <property type="match status" value="1"/>
</dbReference>
<dbReference type="STRING" id="1302659.I858_014405"/>
<dbReference type="SUPFAM" id="SSF51182">
    <property type="entry name" value="RmlC-like cupins"/>
    <property type="match status" value="1"/>
</dbReference>
<dbReference type="OrthoDB" id="9793254at2"/>
<dbReference type="InterPro" id="IPR011051">
    <property type="entry name" value="RmlC_Cupin_sf"/>
</dbReference>
<name>A0A1B1S4Q2_9BACL</name>
<protein>
    <recommendedName>
        <fullName evidence="1">Cupin type-2 domain-containing protein</fullName>
    </recommendedName>
</protein>
<gene>
    <name evidence="2" type="ORF">I858_014405</name>
</gene>
<sequence length="104" mass="11742">MTIKKLEDLQLYDEKKLAKNILFNEDKSKLIVFNFLPGQTLPKHGHPHKNAYVFVVEGEGVCYLDEVQSTIHSGDVIHCNPHQTISIENTGTTSMTVYVVLAEE</sequence>
<dbReference type="EMBL" id="CP016540">
    <property type="protein sequence ID" value="ANU28180.1"/>
    <property type="molecule type" value="Genomic_DNA"/>
</dbReference>
<reference evidence="2" key="1">
    <citation type="submission" date="2016-10" db="EMBL/GenBank/DDBJ databases">
        <authorList>
            <person name="See-Too W.S."/>
        </authorList>
    </citation>
    <scope>NUCLEOTIDE SEQUENCE</scope>
    <source>
        <strain evidence="2">L10.15</strain>
    </source>
</reference>
<dbReference type="AlphaFoldDB" id="A0A1B1S4Q2"/>
<organism evidence="2 3">
    <name type="scientific">Planococcus versutus</name>
    <dbReference type="NCBI Taxonomy" id="1302659"/>
    <lineage>
        <taxon>Bacteria</taxon>
        <taxon>Bacillati</taxon>
        <taxon>Bacillota</taxon>
        <taxon>Bacilli</taxon>
        <taxon>Bacillales</taxon>
        <taxon>Caryophanaceae</taxon>
        <taxon>Planococcus</taxon>
    </lineage>
</organism>
<dbReference type="Proteomes" id="UP000053354">
    <property type="component" value="Chromosome"/>
</dbReference>
<dbReference type="InterPro" id="IPR013096">
    <property type="entry name" value="Cupin_2"/>
</dbReference>
<dbReference type="Pfam" id="PF07883">
    <property type="entry name" value="Cupin_2"/>
    <property type="match status" value="1"/>
</dbReference>
<evidence type="ECO:0000313" key="2">
    <source>
        <dbReference type="EMBL" id="ANU28180.1"/>
    </source>
</evidence>
<evidence type="ECO:0000313" key="3">
    <source>
        <dbReference type="Proteomes" id="UP000053354"/>
    </source>
</evidence>
<dbReference type="RefSeq" id="WP_065524548.1">
    <property type="nucleotide sequence ID" value="NZ_CP016540.2"/>
</dbReference>
<dbReference type="InterPro" id="IPR014710">
    <property type="entry name" value="RmlC-like_jellyroll"/>
</dbReference>